<sequence length="234" mass="25190">MKKRIIPYLALGGTYGADDVEAATKVIAAAAEPGGSFFPLPEETEFQNKFAEHEGAEKAVTVNSAGTALDLCMMTLEIKEGDEVITTPLTFICSATTAMARGAKIVFADIDQKTLNLDPDSVESRITERTRAIIPVHFAGLACDCDRFDEIAEKYGVSIIYDAAHAVCTKFNGKPVGGRGKASCYSFQSNKNMTTLGEGGAVTTCDPDFAETVRQMKTFGYIYGKPVRVVRIGF</sequence>
<protein>
    <submittedName>
        <fullName evidence="1">Uncharacterized protein</fullName>
    </submittedName>
</protein>
<gene>
    <name evidence="1" type="ORF">S12H4_41398</name>
</gene>
<dbReference type="EMBL" id="BARW01025226">
    <property type="protein sequence ID" value="GAJ06269.1"/>
    <property type="molecule type" value="Genomic_DNA"/>
</dbReference>
<name>X1TLX0_9ZZZZ</name>
<reference evidence="1" key="1">
    <citation type="journal article" date="2014" name="Front. Microbiol.">
        <title>High frequency of phylogenetically diverse reductive dehalogenase-homologous genes in deep subseafloor sedimentary metagenomes.</title>
        <authorList>
            <person name="Kawai M."/>
            <person name="Futagami T."/>
            <person name="Toyoda A."/>
            <person name="Takaki Y."/>
            <person name="Nishi S."/>
            <person name="Hori S."/>
            <person name="Arai W."/>
            <person name="Tsubouchi T."/>
            <person name="Morono Y."/>
            <person name="Uchiyama I."/>
            <person name="Ito T."/>
            <person name="Fujiyama A."/>
            <person name="Inagaki F."/>
            <person name="Takami H."/>
        </authorList>
    </citation>
    <scope>NUCLEOTIDE SEQUENCE</scope>
    <source>
        <strain evidence="1">Expedition CK06-06</strain>
    </source>
</reference>
<accession>X1TLX0</accession>
<dbReference type="PANTHER" id="PTHR30244:SF34">
    <property type="entry name" value="DTDP-4-AMINO-4,6-DIDEOXYGALACTOSE TRANSAMINASE"/>
    <property type="match status" value="1"/>
</dbReference>
<proteinExistence type="predicted"/>
<dbReference type="Gene3D" id="3.40.640.10">
    <property type="entry name" value="Type I PLP-dependent aspartate aminotransferase-like (Major domain)"/>
    <property type="match status" value="1"/>
</dbReference>
<dbReference type="InterPro" id="IPR000653">
    <property type="entry name" value="DegT/StrS_aminotransferase"/>
</dbReference>
<feature type="non-terminal residue" evidence="1">
    <location>
        <position position="234"/>
    </location>
</feature>
<dbReference type="Pfam" id="PF01041">
    <property type="entry name" value="DegT_DnrJ_EryC1"/>
    <property type="match status" value="1"/>
</dbReference>
<dbReference type="AlphaFoldDB" id="X1TLX0"/>
<dbReference type="GO" id="GO:0030170">
    <property type="term" value="F:pyridoxal phosphate binding"/>
    <property type="evidence" value="ECO:0007669"/>
    <property type="project" value="TreeGrafter"/>
</dbReference>
<dbReference type="InterPro" id="IPR015421">
    <property type="entry name" value="PyrdxlP-dep_Trfase_major"/>
</dbReference>
<dbReference type="GO" id="GO:0008483">
    <property type="term" value="F:transaminase activity"/>
    <property type="evidence" value="ECO:0007669"/>
    <property type="project" value="TreeGrafter"/>
</dbReference>
<dbReference type="GO" id="GO:0000271">
    <property type="term" value="P:polysaccharide biosynthetic process"/>
    <property type="evidence" value="ECO:0007669"/>
    <property type="project" value="TreeGrafter"/>
</dbReference>
<comment type="caution">
    <text evidence="1">The sequence shown here is derived from an EMBL/GenBank/DDBJ whole genome shotgun (WGS) entry which is preliminary data.</text>
</comment>
<dbReference type="SUPFAM" id="SSF53383">
    <property type="entry name" value="PLP-dependent transferases"/>
    <property type="match status" value="1"/>
</dbReference>
<evidence type="ECO:0000313" key="1">
    <source>
        <dbReference type="EMBL" id="GAJ06269.1"/>
    </source>
</evidence>
<organism evidence="1">
    <name type="scientific">marine sediment metagenome</name>
    <dbReference type="NCBI Taxonomy" id="412755"/>
    <lineage>
        <taxon>unclassified sequences</taxon>
        <taxon>metagenomes</taxon>
        <taxon>ecological metagenomes</taxon>
    </lineage>
</organism>
<dbReference type="PANTHER" id="PTHR30244">
    <property type="entry name" value="TRANSAMINASE"/>
    <property type="match status" value="1"/>
</dbReference>
<dbReference type="InterPro" id="IPR015424">
    <property type="entry name" value="PyrdxlP-dep_Trfase"/>
</dbReference>